<evidence type="ECO:0000256" key="2">
    <source>
        <dbReference type="ARBA" id="ARBA00022695"/>
    </source>
</evidence>
<accession>A0AAV3SYN5</accession>
<proteinExistence type="predicted"/>
<dbReference type="NCBIfam" id="TIGR03552">
    <property type="entry name" value="F420_cofC"/>
    <property type="match status" value="1"/>
</dbReference>
<protein>
    <submittedName>
        <fullName evidence="5">2-phospho-L-lactate guanylyltransferase</fullName>
    </submittedName>
</protein>
<evidence type="ECO:0000313" key="6">
    <source>
        <dbReference type="Proteomes" id="UP001500194"/>
    </source>
</evidence>
<dbReference type="GO" id="GO:0005525">
    <property type="term" value="F:GTP binding"/>
    <property type="evidence" value="ECO:0007669"/>
    <property type="project" value="UniProtKB-KW"/>
</dbReference>
<keyword evidence="6" id="KW-1185">Reference proteome</keyword>
<dbReference type="PANTHER" id="PTHR40392">
    <property type="entry name" value="2-PHOSPHO-L-LACTATE GUANYLYLTRANSFERASE"/>
    <property type="match status" value="1"/>
</dbReference>
<dbReference type="EMBL" id="BAAADU010000002">
    <property type="protein sequence ID" value="GAA0647217.1"/>
    <property type="molecule type" value="Genomic_DNA"/>
</dbReference>
<reference evidence="5 6" key="1">
    <citation type="journal article" date="2019" name="Int. J. Syst. Evol. Microbiol.">
        <title>The Global Catalogue of Microorganisms (GCM) 10K type strain sequencing project: providing services to taxonomists for standard genome sequencing and annotation.</title>
        <authorList>
            <consortium name="The Broad Institute Genomics Platform"/>
            <consortium name="The Broad Institute Genome Sequencing Center for Infectious Disease"/>
            <person name="Wu L."/>
            <person name="Ma J."/>
        </authorList>
    </citation>
    <scope>NUCLEOTIDE SEQUENCE [LARGE SCALE GENOMIC DNA]</scope>
    <source>
        <strain evidence="5 6">JCM 16327</strain>
    </source>
</reference>
<sequence length="186" mass="19938">MLDSDERRVLAARLRDDVLDAVRRAGGRPELLATAPVEADVPVTVDDRSLSTAVNAALDDHGEPTAVVMADLGLATPRALSRLFDASGDVVLAPGRGGGTNALVVRHPAFRVDYHGASCRDHRRQAHEIGATLRELDSHRLATDIDEPGDLAELLLHGDGRAARWLRDAGFRLATGDGRVAVERHP</sequence>
<evidence type="ECO:0000313" key="5">
    <source>
        <dbReference type="EMBL" id="GAA0647217.1"/>
    </source>
</evidence>
<dbReference type="GO" id="GO:0043814">
    <property type="term" value="F:phospholactate guanylyltransferase activity"/>
    <property type="evidence" value="ECO:0007669"/>
    <property type="project" value="InterPro"/>
</dbReference>
<evidence type="ECO:0000256" key="4">
    <source>
        <dbReference type="ARBA" id="ARBA00023134"/>
    </source>
</evidence>
<organism evidence="5 6">
    <name type="scientific">Salarchaeum japonicum</name>
    <dbReference type="NCBI Taxonomy" id="555573"/>
    <lineage>
        <taxon>Archaea</taxon>
        <taxon>Methanobacteriati</taxon>
        <taxon>Methanobacteriota</taxon>
        <taxon>Stenosarchaea group</taxon>
        <taxon>Halobacteria</taxon>
        <taxon>Halobacteriales</taxon>
        <taxon>Halobacteriaceae</taxon>
    </lineage>
</organism>
<dbReference type="AlphaFoldDB" id="A0AAV3SYN5"/>
<comment type="caution">
    <text evidence="5">The sequence shown here is derived from an EMBL/GenBank/DDBJ whole genome shotgun (WGS) entry which is preliminary data.</text>
</comment>
<evidence type="ECO:0000256" key="3">
    <source>
        <dbReference type="ARBA" id="ARBA00022741"/>
    </source>
</evidence>
<gene>
    <name evidence="5" type="primary">cofC</name>
    <name evidence="5" type="ORF">GCM10009019_07030</name>
</gene>
<keyword evidence="1" id="KW-0808">Transferase</keyword>
<dbReference type="Pfam" id="PF01983">
    <property type="entry name" value="CofC"/>
    <property type="match status" value="1"/>
</dbReference>
<name>A0AAV3SYN5_9EURY</name>
<keyword evidence="3" id="KW-0547">Nucleotide-binding</keyword>
<keyword evidence="4" id="KW-0342">GTP-binding</keyword>
<dbReference type="Gene3D" id="6.10.140.50">
    <property type="match status" value="1"/>
</dbReference>
<dbReference type="Gene3D" id="3.90.550.10">
    <property type="entry name" value="Spore Coat Polysaccharide Biosynthesis Protein SpsA, Chain A"/>
    <property type="match status" value="1"/>
</dbReference>
<dbReference type="SUPFAM" id="SSF53448">
    <property type="entry name" value="Nucleotide-diphospho-sugar transferases"/>
    <property type="match status" value="1"/>
</dbReference>
<evidence type="ECO:0000256" key="1">
    <source>
        <dbReference type="ARBA" id="ARBA00022679"/>
    </source>
</evidence>
<dbReference type="Proteomes" id="UP001500194">
    <property type="component" value="Unassembled WGS sequence"/>
</dbReference>
<dbReference type="PANTHER" id="PTHR40392:SF1">
    <property type="entry name" value="2-PHOSPHO-L-LACTATE GUANYLYLTRANSFERASE"/>
    <property type="match status" value="1"/>
</dbReference>
<dbReference type="InterPro" id="IPR029044">
    <property type="entry name" value="Nucleotide-diphossugar_trans"/>
</dbReference>
<dbReference type="InterPro" id="IPR002835">
    <property type="entry name" value="CofC"/>
</dbReference>
<keyword evidence="2 5" id="KW-0548">Nucleotidyltransferase</keyword>